<sequence length="955" mass="108620">MTDPVIRRGASALLPLLFAGLLGGCQSLSMPDVFAGADDRQPQPGTLATLEAIEPRPEPRGEAGDVSLGEVMDSYRALLPLLEDPAKQVAVRHRLADLEFQRAENKMVETAEDEMAGAIEAYGQLLVEYPDRPGNDQVLYQLARAYDLRGMSEEHLATLTTLVNEHPDSKFWVEAQFRRGDLLFSNRRYAEAEQAFRTVIDADPARRDDASFLVNAHYMLGWSQFKQSDYREALFSYINVLDLVMPEEQDVASVGQEYRTMMEDLFRVFGLSLSYLDGADTLQAIFRETGEKPYEILVYDRYSELLLEREQYTDAIDVFERYIDARPLSPWAPRYQMRIIDTLAQAGFTADIPERKAAFVQGYGIHSAYLQQADDETAFYIQQQLEELIPELANRHYVLAGETEDVESEDHYRQAAVYYEAFADTFPAHPRTPEMLFLLGETHVELAQWPEAIDAFERVAYDFPWEGEPPERAAEAGYASVLAFREYAKTWPREPVETYNDYAEFQQLNRQRFVNAFPDDPRSEEVLYIAMQHEFERYRYAQVVDMADRMIARVPAPGAEILTETGLLKAHSLFELGRYAEAETTYQQTLRVMAETDERRPDVIESLAASVFRQAEALADAGDTAGAVSEFLRVGVVAPTSALRANAEYDAATLLIELAHWQDAIDVMMAFRSRYPNHEQIDTLPARLALAYRETEQWEKAGDELNNLIAMATTDEEKRENLLIAADLYERAGNTNKAIDTWRRYANTYPEPRDVYMEAANSLAGLYHGIGDDSSRRFWLRKQMDTVDTYPDEADDRMRYLAAEASAILAREALAYYDSIRLTLPLNQSMAAKTEALEEAVAAYQKTASYGASSFSTEAGYQIAHIYARLGRDLMDSERPEGLSELELTQYELLLEEQAYPFEDNAIDIHEQNASRARNGIFDEWVQRSYEALKTLLPGRYNKPEITVEVVDELG</sequence>
<keyword evidence="1" id="KW-0802">TPR repeat</keyword>
<name>A0ABT5Y7V3_9GAMM</name>
<keyword evidence="3" id="KW-1185">Reference proteome</keyword>
<reference evidence="2" key="1">
    <citation type="submission" date="2022-07" db="EMBL/GenBank/DDBJ databases">
        <title>Marinobacter iranensis a new bacterium isolate from a hipersaline lake in Iran.</title>
        <authorList>
            <person name="Mohammad A.M.A."/>
            <person name="Cristina S.-P."/>
            <person name="Antonio V."/>
        </authorList>
    </citation>
    <scope>NUCLEOTIDE SEQUENCE</scope>
    <source>
        <strain evidence="2">71-i</strain>
    </source>
</reference>
<comment type="caution">
    <text evidence="2">The sequence shown here is derived from an EMBL/GenBank/DDBJ whole genome shotgun (WGS) entry which is preliminary data.</text>
</comment>
<dbReference type="PANTHER" id="PTHR12558">
    <property type="entry name" value="CELL DIVISION CYCLE 16,23,27"/>
    <property type="match status" value="1"/>
</dbReference>
<feature type="repeat" description="TPR" evidence="1">
    <location>
        <begin position="173"/>
        <end position="206"/>
    </location>
</feature>
<dbReference type="SUPFAM" id="SSF48452">
    <property type="entry name" value="TPR-like"/>
    <property type="match status" value="4"/>
</dbReference>
<dbReference type="Pfam" id="PF13432">
    <property type="entry name" value="TPR_16"/>
    <property type="match status" value="3"/>
</dbReference>
<evidence type="ECO:0000313" key="3">
    <source>
        <dbReference type="Proteomes" id="UP001143391"/>
    </source>
</evidence>
<dbReference type="RefSeq" id="WP_275704710.1">
    <property type="nucleotide sequence ID" value="NZ_JANCMW010000001.1"/>
</dbReference>
<dbReference type="InterPro" id="IPR019734">
    <property type="entry name" value="TPR_rpt"/>
</dbReference>
<protein>
    <submittedName>
        <fullName evidence="2">Tetratricopeptide repeat protein</fullName>
    </submittedName>
</protein>
<dbReference type="InterPro" id="IPR011990">
    <property type="entry name" value="TPR-like_helical_dom_sf"/>
</dbReference>
<evidence type="ECO:0000256" key="1">
    <source>
        <dbReference type="PROSITE-ProRule" id="PRU00339"/>
    </source>
</evidence>
<organism evidence="2 3">
    <name type="scientific">Marinobacter iranensis</name>
    <dbReference type="NCBI Taxonomy" id="2962607"/>
    <lineage>
        <taxon>Bacteria</taxon>
        <taxon>Pseudomonadati</taxon>
        <taxon>Pseudomonadota</taxon>
        <taxon>Gammaproteobacteria</taxon>
        <taxon>Pseudomonadales</taxon>
        <taxon>Marinobacteraceae</taxon>
        <taxon>Marinobacter</taxon>
    </lineage>
</organism>
<dbReference type="Proteomes" id="UP001143391">
    <property type="component" value="Unassembled WGS sequence"/>
</dbReference>
<dbReference type="Pfam" id="PF13174">
    <property type="entry name" value="TPR_6"/>
    <property type="match status" value="2"/>
</dbReference>
<evidence type="ECO:0000313" key="2">
    <source>
        <dbReference type="EMBL" id="MDF0749230.1"/>
    </source>
</evidence>
<proteinExistence type="predicted"/>
<dbReference type="PROSITE" id="PS51257">
    <property type="entry name" value="PROKAR_LIPOPROTEIN"/>
    <property type="match status" value="1"/>
</dbReference>
<dbReference type="PROSITE" id="PS50005">
    <property type="entry name" value="TPR"/>
    <property type="match status" value="1"/>
</dbReference>
<dbReference type="EMBL" id="JANCMW010000001">
    <property type="protein sequence ID" value="MDF0749230.1"/>
    <property type="molecule type" value="Genomic_DNA"/>
</dbReference>
<gene>
    <name evidence="2" type="ORF">NLU14_03205</name>
</gene>
<dbReference type="PANTHER" id="PTHR12558:SF13">
    <property type="entry name" value="CELL DIVISION CYCLE PROTEIN 27 HOMOLOG"/>
    <property type="match status" value="1"/>
</dbReference>
<dbReference type="SMART" id="SM00028">
    <property type="entry name" value="TPR"/>
    <property type="match status" value="4"/>
</dbReference>
<dbReference type="Gene3D" id="1.25.40.10">
    <property type="entry name" value="Tetratricopeptide repeat domain"/>
    <property type="match status" value="5"/>
</dbReference>
<accession>A0ABT5Y7V3</accession>